<dbReference type="InterPro" id="IPR001453">
    <property type="entry name" value="MoaB/Mog_dom"/>
</dbReference>
<dbReference type="GO" id="GO:0005829">
    <property type="term" value="C:cytosol"/>
    <property type="evidence" value="ECO:0007669"/>
    <property type="project" value="TreeGrafter"/>
</dbReference>
<keyword evidence="5 7" id="KW-0501">Molybdenum cofactor biosynthesis</keyword>
<dbReference type="AlphaFoldDB" id="A0A2X2YWB4"/>
<dbReference type="Gene3D" id="3.90.105.10">
    <property type="entry name" value="Molybdopterin biosynthesis moea protein, domain 2"/>
    <property type="match status" value="1"/>
</dbReference>
<accession>A0A2X2YWB4</accession>
<comment type="function">
    <text evidence="1 7">Catalyzes the insertion of molybdate into adenylated molybdopterin with the concomitant release of AMP.</text>
</comment>
<evidence type="ECO:0000259" key="8">
    <source>
        <dbReference type="SMART" id="SM00852"/>
    </source>
</evidence>
<evidence type="ECO:0000256" key="1">
    <source>
        <dbReference type="ARBA" id="ARBA00002901"/>
    </source>
</evidence>
<dbReference type="CDD" id="cd00887">
    <property type="entry name" value="MoeA"/>
    <property type="match status" value="1"/>
</dbReference>
<evidence type="ECO:0000256" key="4">
    <source>
        <dbReference type="ARBA" id="ARBA00022505"/>
    </source>
</evidence>
<evidence type="ECO:0000256" key="2">
    <source>
        <dbReference type="ARBA" id="ARBA00005046"/>
    </source>
</evidence>
<comment type="pathway">
    <text evidence="2 7">Cofactor biosynthesis; molybdopterin biosynthesis.</text>
</comment>
<name>A0A2X2YWB4_9ACTO</name>
<dbReference type="Pfam" id="PF00994">
    <property type="entry name" value="MoCF_biosynth"/>
    <property type="match status" value="1"/>
</dbReference>
<dbReference type="Gene3D" id="3.40.980.10">
    <property type="entry name" value="MoaB/Mog-like domain"/>
    <property type="match status" value="1"/>
</dbReference>
<keyword evidence="7 9" id="KW-0808">Transferase</keyword>
<proteinExistence type="inferred from homology"/>
<dbReference type="EC" id="2.10.1.1" evidence="7"/>
<dbReference type="InterPro" id="IPR005110">
    <property type="entry name" value="MoeA_linker/N"/>
</dbReference>
<dbReference type="UniPathway" id="UPA00344"/>
<gene>
    <name evidence="9" type="primary">moeA_2</name>
    <name evidence="9" type="ORF">NCTC11820_01129</name>
</gene>
<dbReference type="SMART" id="SM00852">
    <property type="entry name" value="MoCF_biosynth"/>
    <property type="match status" value="1"/>
</dbReference>
<dbReference type="Pfam" id="PF03454">
    <property type="entry name" value="MoeA_C"/>
    <property type="match status" value="1"/>
</dbReference>
<dbReference type="PANTHER" id="PTHR10192">
    <property type="entry name" value="MOLYBDOPTERIN BIOSYNTHESIS PROTEIN"/>
    <property type="match status" value="1"/>
</dbReference>
<dbReference type="GO" id="GO:0061599">
    <property type="term" value="F:molybdopterin molybdotransferase activity"/>
    <property type="evidence" value="ECO:0007669"/>
    <property type="project" value="UniProtKB-UniRule"/>
</dbReference>
<dbReference type="InterPro" id="IPR036425">
    <property type="entry name" value="MoaB/Mog-like_dom_sf"/>
</dbReference>
<dbReference type="RefSeq" id="WP_004010878.1">
    <property type="nucleotide sequence ID" value="NZ_CP068112.1"/>
</dbReference>
<dbReference type="InterPro" id="IPR036135">
    <property type="entry name" value="MoeA_linker/N_sf"/>
</dbReference>
<dbReference type="Pfam" id="PF03453">
    <property type="entry name" value="MoeA_N"/>
    <property type="match status" value="1"/>
</dbReference>
<protein>
    <recommendedName>
        <fullName evidence="7">Molybdopterin molybdenumtransferase</fullName>
        <ecNumber evidence="7">2.10.1.1</ecNumber>
    </recommendedName>
</protein>
<feature type="domain" description="MoaB/Mog" evidence="8">
    <location>
        <begin position="188"/>
        <end position="329"/>
    </location>
</feature>
<keyword evidence="4 7" id="KW-0500">Molybdenum</keyword>
<comment type="catalytic activity">
    <reaction evidence="6">
        <text>adenylyl-molybdopterin + molybdate = Mo-molybdopterin + AMP + H(+)</text>
        <dbReference type="Rhea" id="RHEA:35047"/>
        <dbReference type="ChEBI" id="CHEBI:15378"/>
        <dbReference type="ChEBI" id="CHEBI:36264"/>
        <dbReference type="ChEBI" id="CHEBI:62727"/>
        <dbReference type="ChEBI" id="CHEBI:71302"/>
        <dbReference type="ChEBI" id="CHEBI:456215"/>
        <dbReference type="EC" id="2.10.1.1"/>
    </reaction>
</comment>
<keyword evidence="7" id="KW-0479">Metal-binding</keyword>
<dbReference type="SUPFAM" id="SSF63867">
    <property type="entry name" value="MoeA C-terminal domain-like"/>
    <property type="match status" value="1"/>
</dbReference>
<dbReference type="Proteomes" id="UP000250245">
    <property type="component" value="Unassembled WGS sequence"/>
</dbReference>
<dbReference type="InterPro" id="IPR038987">
    <property type="entry name" value="MoeA-like"/>
</dbReference>
<evidence type="ECO:0000313" key="10">
    <source>
        <dbReference type="Proteomes" id="UP000250245"/>
    </source>
</evidence>
<sequence length="418" mass="43614">MSNTEKLLDYQDFLASLLAEIVPLAPRELPVGDSLGLTLAEPVISRLSVPPFTNSAMDGFAFNSAGLPVDGSVTLPVAGDIPAGTDPSADCQPGQAWRIMTGAKMPAGADTVVKVEDTDQKPGPVPLPEQVTIHRVPRAGANVRRAGEDLPVGSEVLAAGEVMSPGAIASAISGGYAKVTVFPRVRVGIIATGSELAGAGASLEGSMIPDSNSSLAAALARVAQAEVSFAGQCGDDVAQFRETLRQVAETSDLVVTSGGVSAGAYEVVKQGVSEWGFHFARVALQPGKPQGYGFVEVSGGRRVPVLTLPGNPVSVFVSWHLFVLPVLAKLSGRDPDQAHVCREATVVEEWTSPRGKVQVVPVRLTPGQPGETPTVQRTHRLGSKSHLVASLHKANALMLIDRDVESVAPWSIVKVIEI</sequence>
<evidence type="ECO:0000256" key="6">
    <source>
        <dbReference type="ARBA" id="ARBA00047317"/>
    </source>
</evidence>
<evidence type="ECO:0000256" key="5">
    <source>
        <dbReference type="ARBA" id="ARBA00023150"/>
    </source>
</evidence>
<dbReference type="Gene3D" id="2.40.340.10">
    <property type="entry name" value="MoeA, C-terminal, domain IV"/>
    <property type="match status" value="1"/>
</dbReference>
<dbReference type="NCBIfam" id="NF045515">
    <property type="entry name" value="Glp_gephyrin"/>
    <property type="match status" value="1"/>
</dbReference>
<dbReference type="InterPro" id="IPR036688">
    <property type="entry name" value="MoeA_C_domain_IV_sf"/>
</dbReference>
<comment type="similarity">
    <text evidence="3 7">Belongs to the MoeA family.</text>
</comment>
<dbReference type="SUPFAM" id="SSF53218">
    <property type="entry name" value="Molybdenum cofactor biosynthesis proteins"/>
    <property type="match status" value="1"/>
</dbReference>
<dbReference type="SUPFAM" id="SSF63882">
    <property type="entry name" value="MoeA N-terminal region -like"/>
    <property type="match status" value="1"/>
</dbReference>
<evidence type="ECO:0000313" key="9">
    <source>
        <dbReference type="EMBL" id="SQB64775.1"/>
    </source>
</evidence>
<comment type="cofactor">
    <cofactor evidence="7">
        <name>Mg(2+)</name>
        <dbReference type="ChEBI" id="CHEBI:18420"/>
    </cofactor>
</comment>
<reference evidence="9 10" key="1">
    <citation type="submission" date="2018-06" db="EMBL/GenBank/DDBJ databases">
        <authorList>
            <consortium name="Pathogen Informatics"/>
            <person name="Doyle S."/>
        </authorList>
    </citation>
    <scope>NUCLEOTIDE SEQUENCE [LARGE SCALE GENOMIC DNA]</scope>
    <source>
        <strain evidence="9 10">NCTC11820</strain>
    </source>
</reference>
<dbReference type="GeneID" id="55565576"/>
<keyword evidence="7" id="KW-0460">Magnesium</keyword>
<organism evidence="9 10">
    <name type="scientific">Mobiluncus curtisii</name>
    <dbReference type="NCBI Taxonomy" id="2051"/>
    <lineage>
        <taxon>Bacteria</taxon>
        <taxon>Bacillati</taxon>
        <taxon>Actinomycetota</taxon>
        <taxon>Actinomycetes</taxon>
        <taxon>Actinomycetales</taxon>
        <taxon>Actinomycetaceae</taxon>
        <taxon>Mobiluncus</taxon>
    </lineage>
</organism>
<evidence type="ECO:0000256" key="3">
    <source>
        <dbReference type="ARBA" id="ARBA00010763"/>
    </source>
</evidence>
<dbReference type="GO" id="GO:0046872">
    <property type="term" value="F:metal ion binding"/>
    <property type="evidence" value="ECO:0007669"/>
    <property type="project" value="UniProtKB-UniRule"/>
</dbReference>
<dbReference type="EMBL" id="UASJ01000001">
    <property type="protein sequence ID" value="SQB64775.1"/>
    <property type="molecule type" value="Genomic_DNA"/>
</dbReference>
<dbReference type="GO" id="GO:0006777">
    <property type="term" value="P:Mo-molybdopterin cofactor biosynthetic process"/>
    <property type="evidence" value="ECO:0007669"/>
    <property type="project" value="UniProtKB-UniRule"/>
</dbReference>
<dbReference type="Gene3D" id="2.170.190.11">
    <property type="entry name" value="Molybdopterin biosynthesis moea protein, domain 3"/>
    <property type="match status" value="1"/>
</dbReference>
<evidence type="ECO:0000256" key="7">
    <source>
        <dbReference type="RuleBase" id="RU365090"/>
    </source>
</evidence>
<dbReference type="OMA" id="QLDFWRI"/>
<dbReference type="InterPro" id="IPR005111">
    <property type="entry name" value="MoeA_C_domain_IV"/>
</dbReference>
<dbReference type="PANTHER" id="PTHR10192:SF5">
    <property type="entry name" value="GEPHYRIN"/>
    <property type="match status" value="1"/>
</dbReference>